<evidence type="ECO:0000313" key="2">
    <source>
        <dbReference type="Proteomes" id="UP001596026"/>
    </source>
</evidence>
<organism evidence="1 2">
    <name type="scientific">Enterococcus eurekensis</name>
    <dbReference type="NCBI Taxonomy" id="1159753"/>
    <lineage>
        <taxon>Bacteria</taxon>
        <taxon>Bacillati</taxon>
        <taxon>Bacillota</taxon>
        <taxon>Bacilli</taxon>
        <taxon>Lactobacillales</taxon>
        <taxon>Enterococcaceae</taxon>
        <taxon>Enterococcus</taxon>
    </lineage>
</organism>
<gene>
    <name evidence="1" type="ORF">ACFO3L_11105</name>
</gene>
<keyword evidence="2" id="KW-1185">Reference proteome</keyword>
<sequence>MRINNLKQLLDQDYEGTIKELIEYELENGAILEDNLSINEVVEQFMASGFSTIFDLKHYFK</sequence>
<evidence type="ECO:0000313" key="1">
    <source>
        <dbReference type="EMBL" id="MFC4711146.1"/>
    </source>
</evidence>
<reference evidence="2" key="1">
    <citation type="journal article" date="2019" name="Int. J. Syst. Evol. Microbiol.">
        <title>The Global Catalogue of Microorganisms (GCM) 10K type strain sequencing project: providing services to taxonomists for standard genome sequencing and annotation.</title>
        <authorList>
            <consortium name="The Broad Institute Genomics Platform"/>
            <consortium name="The Broad Institute Genome Sequencing Center for Infectious Disease"/>
            <person name="Wu L."/>
            <person name="Ma J."/>
        </authorList>
    </citation>
    <scope>NUCLEOTIDE SEQUENCE [LARGE SCALE GENOMIC DNA]</scope>
    <source>
        <strain evidence="2">CGMCC 1.19061</strain>
    </source>
</reference>
<proteinExistence type="predicted"/>
<protein>
    <submittedName>
        <fullName evidence="1">Uncharacterized protein</fullName>
    </submittedName>
</protein>
<comment type="caution">
    <text evidence="1">The sequence shown here is derived from an EMBL/GenBank/DDBJ whole genome shotgun (WGS) entry which is preliminary data.</text>
</comment>
<name>A0ABV9M7Q5_9ENTE</name>
<accession>A0ABV9M7Q5</accession>
<dbReference type="Proteomes" id="UP001596026">
    <property type="component" value="Unassembled WGS sequence"/>
</dbReference>
<dbReference type="RefSeq" id="WP_379967483.1">
    <property type="nucleotide sequence ID" value="NZ_JBHSGT010000066.1"/>
</dbReference>
<dbReference type="EMBL" id="JBHSGT010000066">
    <property type="protein sequence ID" value="MFC4711146.1"/>
    <property type="molecule type" value="Genomic_DNA"/>
</dbReference>